<evidence type="ECO:0000313" key="10">
    <source>
        <dbReference type="Proteomes" id="UP001159428"/>
    </source>
</evidence>
<name>A0AAU9X5L7_9CNID</name>
<dbReference type="SUPFAM" id="SSF81321">
    <property type="entry name" value="Family A G protein-coupled receptor-like"/>
    <property type="match status" value="1"/>
</dbReference>
<comment type="subcellular location">
    <subcellularLocation>
        <location evidence="1">Cell membrane</location>
        <topology evidence="1">Multi-pass membrane protein</topology>
    </subcellularLocation>
</comment>
<keyword evidence="5 7" id="KW-0472">Membrane</keyword>
<feature type="transmembrane region" description="Helical" evidence="7">
    <location>
        <begin position="42"/>
        <end position="68"/>
    </location>
</feature>
<feature type="non-terminal residue" evidence="9">
    <location>
        <position position="216"/>
    </location>
</feature>
<feature type="transmembrane region" description="Helical" evidence="7">
    <location>
        <begin position="124"/>
        <end position="144"/>
    </location>
</feature>
<dbReference type="PRINTS" id="PR00237">
    <property type="entry name" value="GPCRRHODOPSN"/>
</dbReference>
<evidence type="ECO:0000256" key="6">
    <source>
        <dbReference type="RuleBase" id="RU000688"/>
    </source>
</evidence>
<comment type="similarity">
    <text evidence="6">Belongs to the G-protein coupled receptor 1 family.</text>
</comment>
<dbReference type="CDD" id="cd00637">
    <property type="entry name" value="7tm_classA_rhodopsin-like"/>
    <property type="match status" value="1"/>
</dbReference>
<dbReference type="Pfam" id="PF00001">
    <property type="entry name" value="7tm_1"/>
    <property type="match status" value="1"/>
</dbReference>
<evidence type="ECO:0000256" key="3">
    <source>
        <dbReference type="ARBA" id="ARBA00022692"/>
    </source>
</evidence>
<feature type="transmembrane region" description="Helical" evidence="7">
    <location>
        <begin position="6"/>
        <end position="30"/>
    </location>
</feature>
<protein>
    <recommendedName>
        <fullName evidence="8">G-protein coupled receptors family 1 profile domain-containing protein</fullName>
    </recommendedName>
</protein>
<dbReference type="EMBL" id="CALNXJ010000031">
    <property type="protein sequence ID" value="CAH3137126.1"/>
    <property type="molecule type" value="Genomic_DNA"/>
</dbReference>
<keyword evidence="6" id="KW-0297">G-protein coupled receptor</keyword>
<comment type="caution">
    <text evidence="9">The sequence shown here is derived from an EMBL/GenBank/DDBJ whole genome shotgun (WGS) entry which is preliminary data.</text>
</comment>
<keyword evidence="10" id="KW-1185">Reference proteome</keyword>
<keyword evidence="4 7" id="KW-1133">Transmembrane helix</keyword>
<evidence type="ECO:0000259" key="8">
    <source>
        <dbReference type="PROSITE" id="PS50262"/>
    </source>
</evidence>
<dbReference type="PANTHER" id="PTHR22750">
    <property type="entry name" value="G-PROTEIN COUPLED RECEPTOR"/>
    <property type="match status" value="1"/>
</dbReference>
<dbReference type="InterPro" id="IPR000276">
    <property type="entry name" value="GPCR_Rhodpsn"/>
</dbReference>
<evidence type="ECO:0000256" key="5">
    <source>
        <dbReference type="ARBA" id="ARBA00023136"/>
    </source>
</evidence>
<keyword evidence="6" id="KW-0675">Receptor</keyword>
<dbReference type="GO" id="GO:0004930">
    <property type="term" value="F:G protein-coupled receptor activity"/>
    <property type="evidence" value="ECO:0007669"/>
    <property type="project" value="UniProtKB-KW"/>
</dbReference>
<feature type="domain" description="G-protein coupled receptors family 1 profile" evidence="8">
    <location>
        <begin position="22"/>
        <end position="140"/>
    </location>
</feature>
<dbReference type="GO" id="GO:0005886">
    <property type="term" value="C:plasma membrane"/>
    <property type="evidence" value="ECO:0007669"/>
    <property type="project" value="UniProtKB-SubCell"/>
</dbReference>
<organism evidence="9 10">
    <name type="scientific">Pocillopora meandrina</name>
    <dbReference type="NCBI Taxonomy" id="46732"/>
    <lineage>
        <taxon>Eukaryota</taxon>
        <taxon>Metazoa</taxon>
        <taxon>Cnidaria</taxon>
        <taxon>Anthozoa</taxon>
        <taxon>Hexacorallia</taxon>
        <taxon>Scleractinia</taxon>
        <taxon>Astrocoeniina</taxon>
        <taxon>Pocilloporidae</taxon>
        <taxon>Pocillopora</taxon>
    </lineage>
</organism>
<dbReference type="AlphaFoldDB" id="A0AAU9X5L7"/>
<dbReference type="Proteomes" id="UP001159428">
    <property type="component" value="Unassembled WGS sequence"/>
</dbReference>
<feature type="transmembrane region" description="Helical" evidence="7">
    <location>
        <begin position="80"/>
        <end position="103"/>
    </location>
</feature>
<sequence length="216" mass="23996">MEVSHIVNLVLNAFTSFSAIVFNSFTIHALRKTSSLPAPFKTLLLSLAVSDLTAGLLAQPLYIILIVISSKQNTADHALTSTILVIVCALCAASLLSVIALSMDRFLAVHLHLRYKELVTHKRVVGAVILIWILSVGISLVWIWRDIYKVFSLVAIIWSLCFVYMTIVNLRLSQAIKRHRNQIQADLRNQALQVQQLAHNGESANAVRLRKSSIST</sequence>
<dbReference type="PROSITE" id="PS50262">
    <property type="entry name" value="G_PROTEIN_RECEP_F1_2"/>
    <property type="match status" value="1"/>
</dbReference>
<keyword evidence="2" id="KW-1003">Cell membrane</keyword>
<gene>
    <name evidence="9" type="ORF">PMEA_00018250</name>
</gene>
<evidence type="ECO:0000256" key="7">
    <source>
        <dbReference type="SAM" id="Phobius"/>
    </source>
</evidence>
<evidence type="ECO:0000256" key="2">
    <source>
        <dbReference type="ARBA" id="ARBA00022475"/>
    </source>
</evidence>
<evidence type="ECO:0000256" key="4">
    <source>
        <dbReference type="ARBA" id="ARBA00022989"/>
    </source>
</evidence>
<evidence type="ECO:0000256" key="1">
    <source>
        <dbReference type="ARBA" id="ARBA00004651"/>
    </source>
</evidence>
<keyword evidence="3 6" id="KW-0812">Transmembrane</keyword>
<accession>A0AAU9X5L7</accession>
<keyword evidence="6" id="KW-0807">Transducer</keyword>
<dbReference type="Gene3D" id="1.20.1070.10">
    <property type="entry name" value="Rhodopsin 7-helix transmembrane proteins"/>
    <property type="match status" value="1"/>
</dbReference>
<feature type="transmembrane region" description="Helical" evidence="7">
    <location>
        <begin position="150"/>
        <end position="170"/>
    </location>
</feature>
<reference evidence="9 10" key="1">
    <citation type="submission" date="2022-05" db="EMBL/GenBank/DDBJ databases">
        <authorList>
            <consortium name="Genoscope - CEA"/>
            <person name="William W."/>
        </authorList>
    </citation>
    <scope>NUCLEOTIDE SEQUENCE [LARGE SCALE GENOMIC DNA]</scope>
</reference>
<proteinExistence type="inferred from homology"/>
<dbReference type="InterPro" id="IPR017452">
    <property type="entry name" value="GPCR_Rhodpsn_7TM"/>
</dbReference>
<dbReference type="PROSITE" id="PS00237">
    <property type="entry name" value="G_PROTEIN_RECEP_F1_1"/>
    <property type="match status" value="1"/>
</dbReference>
<evidence type="ECO:0000313" key="9">
    <source>
        <dbReference type="EMBL" id="CAH3137126.1"/>
    </source>
</evidence>